<accession>A0A8T2LQT2</accession>
<evidence type="ECO:0000256" key="8">
    <source>
        <dbReference type="PROSITE-ProRule" id="PRU00460"/>
    </source>
</evidence>
<dbReference type="SMART" id="SM00180">
    <property type="entry name" value="EGF_Lam"/>
    <property type="match status" value="6"/>
</dbReference>
<keyword evidence="2 10" id="KW-0732">Signal</keyword>
<feature type="domain" description="Laminin IV type A" evidence="12">
    <location>
        <begin position="153"/>
        <end position="324"/>
    </location>
</feature>
<dbReference type="PROSITE" id="PS50027">
    <property type="entry name" value="EGF_LAM_2"/>
    <property type="match status" value="2"/>
</dbReference>
<evidence type="ECO:0000256" key="7">
    <source>
        <dbReference type="ARBA" id="ARBA00023292"/>
    </source>
</evidence>
<keyword evidence="9" id="KW-0175">Coiled coil</keyword>
<comment type="caution">
    <text evidence="8">Lacks conserved residue(s) required for the propagation of feature annotation.</text>
</comment>
<dbReference type="GO" id="GO:0005604">
    <property type="term" value="C:basement membrane"/>
    <property type="evidence" value="ECO:0007669"/>
    <property type="project" value="UniProtKB-SubCell"/>
</dbReference>
<dbReference type="PANTHER" id="PTHR10574">
    <property type="entry name" value="NETRIN/LAMININ-RELATED"/>
    <property type="match status" value="1"/>
</dbReference>
<evidence type="ECO:0000256" key="6">
    <source>
        <dbReference type="ARBA" id="ARBA00023180"/>
    </source>
</evidence>
<keyword evidence="3" id="KW-0677">Repeat</keyword>
<dbReference type="SMART" id="SM00181">
    <property type="entry name" value="EGF"/>
    <property type="match status" value="4"/>
</dbReference>
<keyword evidence="4" id="KW-0084">Basement membrane</keyword>
<dbReference type="GO" id="GO:0007411">
    <property type="term" value="P:axon guidance"/>
    <property type="evidence" value="ECO:0007669"/>
    <property type="project" value="TreeGrafter"/>
</dbReference>
<comment type="subcellular location">
    <subcellularLocation>
        <location evidence="1">Secreted</location>
        <location evidence="1">Extracellular space</location>
        <location evidence="1">Extracellular matrix</location>
        <location evidence="1">Basement membrane</location>
    </subcellularLocation>
</comment>
<dbReference type="InterPro" id="IPR002049">
    <property type="entry name" value="LE_dom"/>
</dbReference>
<reference evidence="13 14" key="1">
    <citation type="submission" date="2021-07" db="EMBL/GenBank/DDBJ databases">
        <authorList>
            <person name="Imarazene B."/>
            <person name="Zahm M."/>
            <person name="Klopp C."/>
            <person name="Cabau C."/>
            <person name="Beille S."/>
            <person name="Jouanno E."/>
            <person name="Castinel A."/>
            <person name="Lluch J."/>
            <person name="Gil L."/>
            <person name="Kuchtly C."/>
            <person name="Lopez Roques C."/>
            <person name="Donnadieu C."/>
            <person name="Parrinello H."/>
            <person name="Journot L."/>
            <person name="Du K."/>
            <person name="Schartl M."/>
            <person name="Retaux S."/>
            <person name="Guiguen Y."/>
        </authorList>
    </citation>
    <scope>NUCLEOTIDE SEQUENCE [LARGE SCALE GENOMIC DNA]</scope>
    <source>
        <strain evidence="13">Pach_M1</strain>
        <tissue evidence="13">Testis</tissue>
    </source>
</reference>
<evidence type="ECO:0000259" key="11">
    <source>
        <dbReference type="PROSITE" id="PS50027"/>
    </source>
</evidence>
<feature type="domain" description="Laminin EGF-like" evidence="11">
    <location>
        <begin position="454"/>
        <end position="505"/>
    </location>
</feature>
<dbReference type="Pfam" id="PF00052">
    <property type="entry name" value="Laminin_B"/>
    <property type="match status" value="1"/>
</dbReference>
<dbReference type="SMART" id="SM00281">
    <property type="entry name" value="LamB"/>
    <property type="match status" value="1"/>
</dbReference>
<dbReference type="OrthoDB" id="430826at2759"/>
<dbReference type="FunFam" id="2.10.25.10:FF:000188">
    <property type="entry name" value="Laminin subunit gamma 2"/>
    <property type="match status" value="1"/>
</dbReference>
<evidence type="ECO:0000256" key="1">
    <source>
        <dbReference type="ARBA" id="ARBA00004302"/>
    </source>
</evidence>
<dbReference type="CDD" id="cd00055">
    <property type="entry name" value="EGF_Lam"/>
    <property type="match status" value="5"/>
</dbReference>
<gene>
    <name evidence="13" type="primary">LAMC2</name>
    <name evidence="13" type="ORF">AMEX_G10589</name>
</gene>
<dbReference type="Pfam" id="PF00053">
    <property type="entry name" value="EGF_laminin"/>
    <property type="match status" value="6"/>
</dbReference>
<dbReference type="PROSITE" id="PS51115">
    <property type="entry name" value="LAMININ_IVA"/>
    <property type="match status" value="1"/>
</dbReference>
<dbReference type="PANTHER" id="PTHR10574:SF270">
    <property type="entry name" value="LAMININ SUBUNIT GAMMA-1"/>
    <property type="match status" value="1"/>
</dbReference>
<evidence type="ECO:0000256" key="10">
    <source>
        <dbReference type="SAM" id="SignalP"/>
    </source>
</evidence>
<feature type="disulfide bond" evidence="8">
    <location>
        <begin position="76"/>
        <end position="88"/>
    </location>
</feature>
<keyword evidence="4" id="KW-0964">Secreted</keyword>
<dbReference type="Gene3D" id="2.10.25.10">
    <property type="entry name" value="Laminin"/>
    <property type="match status" value="5"/>
</dbReference>
<dbReference type="GO" id="GO:0009888">
    <property type="term" value="P:tissue development"/>
    <property type="evidence" value="ECO:0007669"/>
    <property type="project" value="TreeGrafter"/>
</dbReference>
<dbReference type="GO" id="GO:0009887">
    <property type="term" value="P:animal organ morphogenesis"/>
    <property type="evidence" value="ECO:0007669"/>
    <property type="project" value="TreeGrafter"/>
</dbReference>
<keyword evidence="5 8" id="KW-1015">Disulfide bond</keyword>
<evidence type="ECO:0000256" key="9">
    <source>
        <dbReference type="SAM" id="Coils"/>
    </source>
</evidence>
<dbReference type="SUPFAM" id="SSF57196">
    <property type="entry name" value="EGF/Laminin"/>
    <property type="match status" value="2"/>
</dbReference>
<evidence type="ECO:0000259" key="12">
    <source>
        <dbReference type="PROSITE" id="PS51115"/>
    </source>
</evidence>
<dbReference type="InterPro" id="IPR000742">
    <property type="entry name" value="EGF"/>
</dbReference>
<keyword evidence="4" id="KW-0272">Extracellular matrix</keyword>
<feature type="domain" description="Laminin EGF-like" evidence="11">
    <location>
        <begin position="76"/>
        <end position="121"/>
    </location>
</feature>
<dbReference type="PROSITE" id="PS01248">
    <property type="entry name" value="EGF_LAM_1"/>
    <property type="match status" value="2"/>
</dbReference>
<evidence type="ECO:0000313" key="13">
    <source>
        <dbReference type="EMBL" id="KAG9273830.1"/>
    </source>
</evidence>
<protein>
    <submittedName>
        <fullName evidence="13">Laminin subunit gamma-2</fullName>
    </submittedName>
</protein>
<dbReference type="EMBL" id="JAICCE010000008">
    <property type="protein sequence ID" value="KAG9273830.1"/>
    <property type="molecule type" value="Genomic_DNA"/>
</dbReference>
<keyword evidence="6" id="KW-0325">Glycoprotein</keyword>
<evidence type="ECO:0000256" key="2">
    <source>
        <dbReference type="ARBA" id="ARBA00022729"/>
    </source>
</evidence>
<evidence type="ECO:0000256" key="5">
    <source>
        <dbReference type="ARBA" id="ARBA00023157"/>
    </source>
</evidence>
<feature type="disulfide bond" evidence="8">
    <location>
        <begin position="96"/>
        <end position="105"/>
    </location>
</feature>
<dbReference type="Proteomes" id="UP000752171">
    <property type="component" value="Unassembled WGS sequence"/>
</dbReference>
<evidence type="ECO:0000313" key="14">
    <source>
        <dbReference type="Proteomes" id="UP000752171"/>
    </source>
</evidence>
<name>A0A8T2LQT2_ASTMX</name>
<sequence length="1116" mass="121153">MKTEWIVVLAVCLWTSAEGTFRPSASCVCHGKALYCVRDALGLRCENCQDNTEGRHCENCKEGYHHQRAGERCTPCYCNSIGSVGPGCNSRGQCVCKQGVQGARCDQCANGAPITSQGCEPQRQSTCFCNGHSDDCSLASGYAVYNITSAFNQGTEGWRAITAQGVNPSRVHFRWSPSHHDLEVIARDVLPVYLMAPAQYLGNQVLSYGQPLSFSLRLDRGVRYPSSSDVVLEGSGLKVSASLGDLRTVIPCGKTITYTFRLNEQPGSRWRPQLSQAEFQRLLSDLTAVKIRATFGEDGRGYLDNVTLVSARPGSGSPAGWVQRCRCPAGYEGQFCEQCAAGYRKSNPSRGPQSPCEPCTCRGGSCDPETGDCYPADETNNRQPCPSGYYDNPQQPGTCLSCPCPYDCIVTPGTTSVICDCPPGTTGSRCQSCEDGFYGDPQGESGIQWPCRRCQCNGHLDPNAVGNCDRLTGECLKCMNNNTGFYCENCVDGFYHSKPTDACQACNCNPQGSVFSSCSDQGRCNCKEGFEGHKCEKSTCPSCFNPVKSQMEKYALKLKELEALFNRMSSGSGFSTDLTEAALSAAEDMVLSLEKRADTLTEAESLLRSKLSSLGNTQSRQEGTLQSISNTVENIAKQDQQHQTAVSDIQKLITDIRQNLLKARQDTNLIDFPLRDAEVGSNNMNSLVQKATDLAEQHQSEAMTIEQTANNALSDANKALALVSGIVDGENKVKEQINNLNNQYKTDVNLVNAMQKQAAGVSSAAQAESKVALDTLKLISDLEKNISTAPESSTADLVARLDSLKDSLASNVSGYQELQKDILADQKETEDLLNKAKTAQQIQDKLLARANAAKAEADQAVKIFDSLDSVDEALDKIKGFEGQLNSNKASADEALSKLPLINSTIQQAAANNDKTQAVLADLNNFDEAVDTIEKLNNTLNRIEKMSGSLPPTADFLTTAIALKGGMEALNTQAGLTLNQLTAEKKNAEANRKLAEAVNQEANQAFTRATDTRNAVSDTLKTVNDLLGAIGNPGAVDEKRVSDLERAMKDSRSRVETDLRPRLRELEDTEAQQRDAITRMISDIDTILADIQNLEQIKRNILQLGDTCYNTSPNERP</sequence>
<organism evidence="13 14">
    <name type="scientific">Astyanax mexicanus</name>
    <name type="common">Blind cave fish</name>
    <name type="synonym">Astyanax fasciatus mexicanus</name>
    <dbReference type="NCBI Taxonomy" id="7994"/>
    <lineage>
        <taxon>Eukaryota</taxon>
        <taxon>Metazoa</taxon>
        <taxon>Chordata</taxon>
        <taxon>Craniata</taxon>
        <taxon>Vertebrata</taxon>
        <taxon>Euteleostomi</taxon>
        <taxon>Actinopterygii</taxon>
        <taxon>Neopterygii</taxon>
        <taxon>Teleostei</taxon>
        <taxon>Ostariophysi</taxon>
        <taxon>Characiformes</taxon>
        <taxon>Characoidei</taxon>
        <taxon>Acestrorhamphidae</taxon>
        <taxon>Acestrorhamphinae</taxon>
        <taxon>Astyanax</taxon>
    </lineage>
</organism>
<feature type="chain" id="PRO_5035909463" evidence="10">
    <location>
        <begin position="20"/>
        <end position="1116"/>
    </location>
</feature>
<comment type="caution">
    <text evidence="13">The sequence shown here is derived from an EMBL/GenBank/DDBJ whole genome shotgun (WGS) entry which is preliminary data.</text>
</comment>
<keyword evidence="7 8" id="KW-0424">Laminin EGF-like domain</keyword>
<dbReference type="InterPro" id="IPR000034">
    <property type="entry name" value="Laminin_IV"/>
</dbReference>
<proteinExistence type="predicted"/>
<feature type="coiled-coil region" evidence="9">
    <location>
        <begin position="970"/>
        <end position="1004"/>
    </location>
</feature>
<evidence type="ECO:0000256" key="3">
    <source>
        <dbReference type="ARBA" id="ARBA00022737"/>
    </source>
</evidence>
<dbReference type="GO" id="GO:0005201">
    <property type="term" value="F:extracellular matrix structural constituent"/>
    <property type="evidence" value="ECO:0007669"/>
    <property type="project" value="TreeGrafter"/>
</dbReference>
<evidence type="ECO:0000256" key="4">
    <source>
        <dbReference type="ARBA" id="ARBA00022869"/>
    </source>
</evidence>
<dbReference type="PRINTS" id="PR00011">
    <property type="entry name" value="EGFLAMININ"/>
</dbReference>
<feature type="signal peptide" evidence="10">
    <location>
        <begin position="1"/>
        <end position="19"/>
    </location>
</feature>
<dbReference type="InterPro" id="IPR050440">
    <property type="entry name" value="Laminin/Netrin_ECM"/>
</dbReference>
<dbReference type="AlphaFoldDB" id="A0A8T2LQT2"/>
<dbReference type="PROSITE" id="PS00022">
    <property type="entry name" value="EGF_1"/>
    <property type="match status" value="2"/>
</dbReference>
<feature type="disulfide bond" evidence="8">
    <location>
        <begin position="478"/>
        <end position="487"/>
    </location>
</feature>